<dbReference type="GO" id="GO:0003677">
    <property type="term" value="F:DNA binding"/>
    <property type="evidence" value="ECO:0007669"/>
    <property type="project" value="InterPro"/>
</dbReference>
<organism evidence="3 4">
    <name type="scientific">Popillia japonica</name>
    <name type="common">Japanese beetle</name>
    <dbReference type="NCBI Taxonomy" id="7064"/>
    <lineage>
        <taxon>Eukaryota</taxon>
        <taxon>Metazoa</taxon>
        <taxon>Ecdysozoa</taxon>
        <taxon>Arthropoda</taxon>
        <taxon>Hexapoda</taxon>
        <taxon>Insecta</taxon>
        <taxon>Pterygota</taxon>
        <taxon>Neoptera</taxon>
        <taxon>Endopterygota</taxon>
        <taxon>Coleoptera</taxon>
        <taxon>Polyphaga</taxon>
        <taxon>Scarabaeiformia</taxon>
        <taxon>Scarabaeidae</taxon>
        <taxon>Rutelinae</taxon>
        <taxon>Popillia</taxon>
    </lineage>
</organism>
<evidence type="ECO:0000313" key="3">
    <source>
        <dbReference type="EMBL" id="KAK9719772.1"/>
    </source>
</evidence>
<dbReference type="SUPFAM" id="SSF46689">
    <property type="entry name" value="Homeodomain-like"/>
    <property type="match status" value="1"/>
</dbReference>
<comment type="caution">
    <text evidence="3">The sequence shown here is derived from an EMBL/GenBank/DDBJ whole genome shotgun (WGS) entry which is preliminary data.</text>
</comment>
<dbReference type="GO" id="GO:0005634">
    <property type="term" value="C:nucleus"/>
    <property type="evidence" value="ECO:0007669"/>
    <property type="project" value="UniProtKB-SubCell"/>
</dbReference>
<evidence type="ECO:0000313" key="4">
    <source>
        <dbReference type="Proteomes" id="UP001458880"/>
    </source>
</evidence>
<accession>A0AAW1KM13</accession>
<protein>
    <submittedName>
        <fullName evidence="3">Transposase</fullName>
    </submittedName>
</protein>
<dbReference type="InterPro" id="IPR036388">
    <property type="entry name" value="WH-like_DNA-bd_sf"/>
</dbReference>
<evidence type="ECO:0000256" key="1">
    <source>
        <dbReference type="ARBA" id="ARBA00004123"/>
    </source>
</evidence>
<dbReference type="InterPro" id="IPR009057">
    <property type="entry name" value="Homeodomain-like_sf"/>
</dbReference>
<feature type="domain" description="Transposase Tc1-like" evidence="2">
    <location>
        <begin position="78"/>
        <end position="144"/>
    </location>
</feature>
<dbReference type="Proteomes" id="UP001458880">
    <property type="component" value="Unassembled WGS sequence"/>
</dbReference>
<gene>
    <name evidence="3" type="ORF">QE152_g22427</name>
</gene>
<keyword evidence="4" id="KW-1185">Reference proteome</keyword>
<dbReference type="Pfam" id="PF13551">
    <property type="entry name" value="HTH_29"/>
    <property type="match status" value="1"/>
</dbReference>
<dbReference type="Pfam" id="PF01498">
    <property type="entry name" value="HTH_Tnp_Tc3_2"/>
    <property type="match status" value="1"/>
</dbReference>
<proteinExistence type="predicted"/>
<dbReference type="EMBL" id="JASPKY010000216">
    <property type="protein sequence ID" value="KAK9719772.1"/>
    <property type="molecule type" value="Genomic_DNA"/>
</dbReference>
<dbReference type="InterPro" id="IPR002492">
    <property type="entry name" value="Transposase_Tc1-like"/>
</dbReference>
<dbReference type="GO" id="GO:0006313">
    <property type="term" value="P:DNA transposition"/>
    <property type="evidence" value="ECO:0007669"/>
    <property type="project" value="InterPro"/>
</dbReference>
<dbReference type="Gene3D" id="1.10.10.10">
    <property type="entry name" value="Winged helix-like DNA-binding domain superfamily/Winged helix DNA-binding domain"/>
    <property type="match status" value="1"/>
</dbReference>
<sequence length="147" mass="16748">MPRRPDQRDSVLAVRGKIVAMWGSGKAKREIAQEVDLSVRQIQRWIARYRGMNAEDGLLKNLPRTGRRRRLTAGTTNEITKYINANSFSTATKIKEELSWEGVSNSTIIRALHTNGVYCRKPARKPELTAENAIARLNFARENINRN</sequence>
<dbReference type="AlphaFoldDB" id="A0AAW1KM13"/>
<evidence type="ECO:0000259" key="2">
    <source>
        <dbReference type="Pfam" id="PF01498"/>
    </source>
</evidence>
<reference evidence="3 4" key="1">
    <citation type="journal article" date="2024" name="BMC Genomics">
        <title>De novo assembly and annotation of Popillia japonica's genome with initial clues to its potential as an invasive pest.</title>
        <authorList>
            <person name="Cucini C."/>
            <person name="Boschi S."/>
            <person name="Funari R."/>
            <person name="Cardaioli E."/>
            <person name="Iannotti N."/>
            <person name="Marturano G."/>
            <person name="Paoli F."/>
            <person name="Bruttini M."/>
            <person name="Carapelli A."/>
            <person name="Frati F."/>
            <person name="Nardi F."/>
        </authorList>
    </citation>
    <scope>NUCLEOTIDE SEQUENCE [LARGE SCALE GENOMIC DNA]</scope>
    <source>
        <strain evidence="3">DMR45628</strain>
    </source>
</reference>
<dbReference type="GO" id="GO:0015074">
    <property type="term" value="P:DNA integration"/>
    <property type="evidence" value="ECO:0007669"/>
    <property type="project" value="InterPro"/>
</dbReference>
<name>A0AAW1KM13_POPJA</name>
<comment type="subcellular location">
    <subcellularLocation>
        <location evidence="1">Nucleus</location>
    </subcellularLocation>
</comment>